<accession>X6LI65</accession>
<protein>
    <submittedName>
        <fullName evidence="4">Heat shock protein DnaJ domain-containing protein</fullName>
    </submittedName>
</protein>
<feature type="repeat" description="WD" evidence="3">
    <location>
        <begin position="29"/>
        <end position="72"/>
    </location>
</feature>
<dbReference type="Proteomes" id="UP000023152">
    <property type="component" value="Unassembled WGS sequence"/>
</dbReference>
<dbReference type="InterPro" id="IPR001680">
    <property type="entry name" value="WD40_rpt"/>
</dbReference>
<dbReference type="EMBL" id="ASPP01037723">
    <property type="protein sequence ID" value="ETO01658.1"/>
    <property type="molecule type" value="Genomic_DNA"/>
</dbReference>
<name>X6LI65_RETFI</name>
<reference evidence="4 5" key="1">
    <citation type="journal article" date="2013" name="Curr. Biol.">
        <title>The Genome of the Foraminiferan Reticulomyxa filosa.</title>
        <authorList>
            <person name="Glockner G."/>
            <person name="Hulsmann N."/>
            <person name="Schleicher M."/>
            <person name="Noegel A.A."/>
            <person name="Eichinger L."/>
            <person name="Gallinger C."/>
            <person name="Pawlowski J."/>
            <person name="Sierra R."/>
            <person name="Euteneuer U."/>
            <person name="Pillet L."/>
            <person name="Moustafa A."/>
            <person name="Platzer M."/>
            <person name="Groth M."/>
            <person name="Szafranski K."/>
            <person name="Schliwa M."/>
        </authorList>
    </citation>
    <scope>NUCLEOTIDE SEQUENCE [LARGE SCALE GENOMIC DNA]</scope>
</reference>
<proteinExistence type="predicted"/>
<dbReference type="OrthoDB" id="25131at2759"/>
<dbReference type="PANTHER" id="PTHR19879">
    <property type="entry name" value="TRANSCRIPTION INITIATION FACTOR TFIID"/>
    <property type="match status" value="1"/>
</dbReference>
<dbReference type="PANTHER" id="PTHR19879:SF9">
    <property type="entry name" value="TRANSCRIPTION INITIATION FACTOR TFIID SUBUNIT 5"/>
    <property type="match status" value="1"/>
</dbReference>
<evidence type="ECO:0000256" key="3">
    <source>
        <dbReference type="PROSITE-ProRule" id="PRU00221"/>
    </source>
</evidence>
<dbReference type="Gene3D" id="2.130.10.10">
    <property type="entry name" value="YVTN repeat-like/Quinoprotein amine dehydrogenase"/>
    <property type="match status" value="1"/>
</dbReference>
<gene>
    <name evidence="4" type="ORF">RFI_35782</name>
</gene>
<evidence type="ECO:0000256" key="2">
    <source>
        <dbReference type="ARBA" id="ARBA00022737"/>
    </source>
</evidence>
<keyword evidence="4" id="KW-0346">Stress response</keyword>
<dbReference type="InterPro" id="IPR019775">
    <property type="entry name" value="WD40_repeat_CS"/>
</dbReference>
<dbReference type="PROSITE" id="PS00678">
    <property type="entry name" value="WD_REPEATS_1"/>
    <property type="match status" value="1"/>
</dbReference>
<dbReference type="SMART" id="SM00320">
    <property type="entry name" value="WD40"/>
    <property type="match status" value="1"/>
</dbReference>
<keyword evidence="5" id="KW-1185">Reference proteome</keyword>
<comment type="caution">
    <text evidence="4">The sequence shown here is derived from an EMBL/GenBank/DDBJ whole genome shotgun (WGS) entry which is preliminary data.</text>
</comment>
<evidence type="ECO:0000256" key="1">
    <source>
        <dbReference type="ARBA" id="ARBA00022574"/>
    </source>
</evidence>
<feature type="non-terminal residue" evidence="4">
    <location>
        <position position="104"/>
    </location>
</feature>
<keyword evidence="1 3" id="KW-0853">WD repeat</keyword>
<sequence length="104" mass="11731">MAQFVYGILITTNKFNNSKKIYNLSITIFNGHTKRVCGIEFSPFNGGKYLCSGSADNTIRLWDVETSKSLHVFNEHKNDILCVDISPLQSNNKNDNNNEMNNIG</sequence>
<keyword evidence="2" id="KW-0677">Repeat</keyword>
<dbReference type="PROSITE" id="PS50294">
    <property type="entry name" value="WD_REPEATS_REGION"/>
    <property type="match status" value="1"/>
</dbReference>
<evidence type="ECO:0000313" key="5">
    <source>
        <dbReference type="Proteomes" id="UP000023152"/>
    </source>
</evidence>
<dbReference type="AlphaFoldDB" id="X6LI65"/>
<dbReference type="InterPro" id="IPR015943">
    <property type="entry name" value="WD40/YVTN_repeat-like_dom_sf"/>
</dbReference>
<dbReference type="InterPro" id="IPR036322">
    <property type="entry name" value="WD40_repeat_dom_sf"/>
</dbReference>
<dbReference type="SUPFAM" id="SSF50978">
    <property type="entry name" value="WD40 repeat-like"/>
    <property type="match status" value="1"/>
</dbReference>
<evidence type="ECO:0000313" key="4">
    <source>
        <dbReference type="EMBL" id="ETO01658.1"/>
    </source>
</evidence>
<dbReference type="PROSITE" id="PS50082">
    <property type="entry name" value="WD_REPEATS_2"/>
    <property type="match status" value="1"/>
</dbReference>
<organism evidence="4 5">
    <name type="scientific">Reticulomyxa filosa</name>
    <dbReference type="NCBI Taxonomy" id="46433"/>
    <lineage>
        <taxon>Eukaryota</taxon>
        <taxon>Sar</taxon>
        <taxon>Rhizaria</taxon>
        <taxon>Retaria</taxon>
        <taxon>Foraminifera</taxon>
        <taxon>Monothalamids</taxon>
        <taxon>Reticulomyxidae</taxon>
        <taxon>Reticulomyxa</taxon>
    </lineage>
</organism>
<dbReference type="Pfam" id="PF00400">
    <property type="entry name" value="WD40"/>
    <property type="match status" value="1"/>
</dbReference>